<proteinExistence type="predicted"/>
<accession>A0A075A347</accession>
<dbReference type="KEGG" id="ovi:T265_12546"/>
<reference evidence="1 2" key="1">
    <citation type="submission" date="2013-11" db="EMBL/GenBank/DDBJ databases">
        <title>Opisthorchis viverrini - life in the bile duct.</title>
        <authorList>
            <person name="Young N.D."/>
            <person name="Nagarajan N."/>
            <person name="Lin S.J."/>
            <person name="Korhonen P.K."/>
            <person name="Jex A.R."/>
            <person name="Hall R.S."/>
            <person name="Safavi-Hemami H."/>
            <person name="Kaewkong W."/>
            <person name="Bertrand D."/>
            <person name="Gao S."/>
            <person name="Seet Q."/>
            <person name="Wongkham S."/>
            <person name="Teh B.T."/>
            <person name="Wongkham C."/>
            <person name="Intapan P.M."/>
            <person name="Maleewong W."/>
            <person name="Yang X."/>
            <person name="Hu M."/>
            <person name="Wang Z."/>
            <person name="Hofmann A."/>
            <person name="Sternberg P.W."/>
            <person name="Tan P."/>
            <person name="Wang J."/>
            <person name="Gasser R.B."/>
        </authorList>
    </citation>
    <scope>NUCLEOTIDE SEQUENCE [LARGE SCALE GENOMIC DNA]</scope>
</reference>
<dbReference type="RefSeq" id="XP_009162534.1">
    <property type="nucleotide sequence ID" value="XM_009164270.1"/>
</dbReference>
<dbReference type="CTD" id="20326714"/>
<dbReference type="EMBL" id="KL596622">
    <property type="protein sequence ID" value="KER33781.1"/>
    <property type="molecule type" value="Genomic_DNA"/>
</dbReference>
<name>A0A075A347_OPIVI</name>
<keyword evidence="2" id="KW-1185">Reference proteome</keyword>
<organism evidence="1 2">
    <name type="scientific">Opisthorchis viverrini</name>
    <name type="common">Southeast Asian liver fluke</name>
    <dbReference type="NCBI Taxonomy" id="6198"/>
    <lineage>
        <taxon>Eukaryota</taxon>
        <taxon>Metazoa</taxon>
        <taxon>Spiralia</taxon>
        <taxon>Lophotrochozoa</taxon>
        <taxon>Platyhelminthes</taxon>
        <taxon>Trematoda</taxon>
        <taxon>Digenea</taxon>
        <taxon>Opisthorchiida</taxon>
        <taxon>Opisthorchiata</taxon>
        <taxon>Opisthorchiidae</taxon>
        <taxon>Opisthorchis</taxon>
    </lineage>
</organism>
<dbReference type="AlphaFoldDB" id="A0A075A347"/>
<dbReference type="GeneID" id="20326714"/>
<gene>
    <name evidence="1" type="ORF">T265_12546</name>
</gene>
<dbReference type="Proteomes" id="UP000054324">
    <property type="component" value="Unassembled WGS sequence"/>
</dbReference>
<sequence length="267" mass="30003">RISESHILERGISISVFFTRRRRILPCVITISLMFILHRTRMGERIEDLTTAPTEHEEIHIAVTLHGVKAIYNSHSMLKSLLYFRGTHNGGTYNCLLPKTSVTQCPKINRVTPDPLVVHVILNESTRVEYEEHVKSWADDHVQLIEYEAEEHLRLLKLIPNTHPVGVWGPDITARGINVIGVALSPRAQSALLDCIPVHCRLCALQLSGSIKNNVVRCGKWRLFVVSKYAPTDCSSGIEMDELLSMSGAIRKKSGYIDPGGWYDCPS</sequence>
<evidence type="ECO:0000313" key="2">
    <source>
        <dbReference type="Proteomes" id="UP000054324"/>
    </source>
</evidence>
<protein>
    <submittedName>
        <fullName evidence="1">Uncharacterized protein</fullName>
    </submittedName>
</protein>
<feature type="non-terminal residue" evidence="1">
    <location>
        <position position="1"/>
    </location>
</feature>
<evidence type="ECO:0000313" key="1">
    <source>
        <dbReference type="EMBL" id="KER33781.1"/>
    </source>
</evidence>